<feature type="compositionally biased region" description="Basic and acidic residues" evidence="1">
    <location>
        <begin position="65"/>
        <end position="81"/>
    </location>
</feature>
<evidence type="ECO:0000256" key="2">
    <source>
        <dbReference type="SAM" id="Phobius"/>
    </source>
</evidence>
<feature type="compositionally biased region" description="Basic and acidic residues" evidence="1">
    <location>
        <begin position="93"/>
        <end position="102"/>
    </location>
</feature>
<dbReference type="AlphaFoldDB" id="E7N378"/>
<keyword evidence="4" id="KW-1185">Reference proteome</keyword>
<organism evidence="3 4">
    <name type="scientific">Selenomonas artemidis F0399</name>
    <dbReference type="NCBI Taxonomy" id="749551"/>
    <lineage>
        <taxon>Bacteria</taxon>
        <taxon>Bacillati</taxon>
        <taxon>Bacillota</taxon>
        <taxon>Negativicutes</taxon>
        <taxon>Selenomonadales</taxon>
        <taxon>Selenomonadaceae</taxon>
        <taxon>Selenomonas</taxon>
    </lineage>
</organism>
<evidence type="ECO:0000256" key="1">
    <source>
        <dbReference type="SAM" id="MobiDB-lite"/>
    </source>
</evidence>
<keyword evidence="2" id="KW-1133">Transmembrane helix</keyword>
<comment type="caution">
    <text evidence="3">The sequence shown here is derived from an EMBL/GenBank/DDBJ whole genome shotgun (WGS) entry which is preliminary data.</text>
</comment>
<keyword evidence="2" id="KW-0472">Membrane</keyword>
<feature type="region of interest" description="Disordered" evidence="1">
    <location>
        <begin position="1"/>
        <end position="36"/>
    </location>
</feature>
<feature type="transmembrane region" description="Helical" evidence="2">
    <location>
        <begin position="40"/>
        <end position="60"/>
    </location>
</feature>
<evidence type="ECO:0000313" key="3">
    <source>
        <dbReference type="EMBL" id="EFW29353.1"/>
    </source>
</evidence>
<accession>E7N378</accession>
<protein>
    <submittedName>
        <fullName evidence="3">Uncharacterized protein</fullName>
    </submittedName>
</protein>
<name>E7N378_9FIRM</name>
<sequence length="102" mass="11401">MLSISGTCALSAPRKKVVRMEHIPQGQEPPKRSRRPSRSLIITILFMLAVMIAIPVYQHFVEHKHDVQSSDHHHTHSHDGSEAPPADFGTTGEHTHDHGHAH</sequence>
<dbReference type="Proteomes" id="UP000004633">
    <property type="component" value="Unassembled WGS sequence"/>
</dbReference>
<proteinExistence type="predicted"/>
<dbReference type="HOGENOM" id="CLU_2275504_0_0_9"/>
<gene>
    <name evidence="3" type="ORF">HMPREF9555_01453</name>
</gene>
<dbReference type="EMBL" id="AECV01000025">
    <property type="protein sequence ID" value="EFW29353.1"/>
    <property type="molecule type" value="Genomic_DNA"/>
</dbReference>
<evidence type="ECO:0000313" key="4">
    <source>
        <dbReference type="Proteomes" id="UP000004633"/>
    </source>
</evidence>
<feature type="region of interest" description="Disordered" evidence="1">
    <location>
        <begin position="65"/>
        <end position="102"/>
    </location>
</feature>
<keyword evidence="2" id="KW-0812">Transmembrane</keyword>
<reference evidence="3 4" key="1">
    <citation type="submission" date="2010-08" db="EMBL/GenBank/DDBJ databases">
        <authorList>
            <person name="Weinstock G."/>
            <person name="Sodergren E."/>
            <person name="Clifton S."/>
            <person name="Fulton L."/>
            <person name="Fulton B."/>
            <person name="Courtney L."/>
            <person name="Fronick C."/>
            <person name="Harrison M."/>
            <person name="Strong C."/>
            <person name="Farmer C."/>
            <person name="Delahaunty K."/>
            <person name="Markovic C."/>
            <person name="Hall O."/>
            <person name="Minx P."/>
            <person name="Tomlinson C."/>
            <person name="Mitreva M."/>
            <person name="Hou S."/>
            <person name="Chen J."/>
            <person name="Wollam A."/>
            <person name="Pepin K.H."/>
            <person name="Johnson M."/>
            <person name="Bhonagiri V."/>
            <person name="Zhang X."/>
            <person name="Suruliraj S."/>
            <person name="Warren W."/>
            <person name="Chinwalla A."/>
            <person name="Mardis E.R."/>
            <person name="Wilson R.K."/>
        </authorList>
    </citation>
    <scope>NUCLEOTIDE SEQUENCE [LARGE SCALE GENOMIC DNA]</scope>
    <source>
        <strain evidence="3 4">F0399</strain>
    </source>
</reference>